<dbReference type="EMBL" id="FXAW01000003">
    <property type="protein sequence ID" value="SMG30838.1"/>
    <property type="molecule type" value="Genomic_DNA"/>
</dbReference>
<evidence type="ECO:0008006" key="3">
    <source>
        <dbReference type="Google" id="ProtNLM"/>
    </source>
</evidence>
<proteinExistence type="predicted"/>
<dbReference type="STRING" id="1028.SAMN05661096_02012"/>
<keyword evidence="2" id="KW-1185">Reference proteome</keyword>
<evidence type="ECO:0000313" key="1">
    <source>
        <dbReference type="EMBL" id="SMG30838.1"/>
    </source>
</evidence>
<organism evidence="1 2">
    <name type="scientific">Marivirga sericea</name>
    <dbReference type="NCBI Taxonomy" id="1028"/>
    <lineage>
        <taxon>Bacteria</taxon>
        <taxon>Pseudomonadati</taxon>
        <taxon>Bacteroidota</taxon>
        <taxon>Cytophagia</taxon>
        <taxon>Cytophagales</taxon>
        <taxon>Marivirgaceae</taxon>
        <taxon>Marivirga</taxon>
    </lineage>
</organism>
<evidence type="ECO:0000313" key="2">
    <source>
        <dbReference type="Proteomes" id="UP000193804"/>
    </source>
</evidence>
<protein>
    <recommendedName>
        <fullName evidence="3">PD-(D/E)XK nuclease superfamily protein</fullName>
    </recommendedName>
</protein>
<sequence>MQQSRRYTKVAEQFPKWIKHESWSENLLVMSEVKCISDASSIQADVISLKSKSNTLHVYEIKTNATPKTINAALWQLKGFYSNYKTLVISKETYYQIRNSSVFETITKYGIGIITFTGGDKLTFKRVKRANYREGTYLEHWPSILAER</sequence>
<gene>
    <name evidence="1" type="ORF">SAMN05661096_02012</name>
</gene>
<dbReference type="Proteomes" id="UP000193804">
    <property type="component" value="Unassembled WGS sequence"/>
</dbReference>
<accession>A0A1X7JRA6</accession>
<name>A0A1X7JRA6_9BACT</name>
<reference evidence="2" key="1">
    <citation type="submission" date="2017-04" db="EMBL/GenBank/DDBJ databases">
        <authorList>
            <person name="Varghese N."/>
            <person name="Submissions S."/>
        </authorList>
    </citation>
    <scope>NUCLEOTIDE SEQUENCE [LARGE SCALE GENOMIC DNA]</scope>
    <source>
        <strain evidence="2">DSM 4125</strain>
    </source>
</reference>
<dbReference type="AlphaFoldDB" id="A0A1X7JRA6"/>